<dbReference type="OrthoDB" id="714262at2"/>
<name>A0A2T3HS64_9SPHI</name>
<protein>
    <recommendedName>
        <fullName evidence="4">Carboxypeptidase-like regulatory domain-containing protein</fullName>
    </recommendedName>
</protein>
<sequence length="251" mass="28608">MKSVIACMILLGGLLTRAQAQETVRGLVLDKNSRQRLAKVYIYNVRLDTGIFNNVKGEFSARVRPGDTLVAALRGYAVDTLVFRSQSSLYFQLQPLGITLKEVVIRDTVRTAKQRYEDNLREYQQGLQRGSRGNILNVGQRGAGLGIDALYNLLSRQGRNSKRLQEILERDYHDAIVDYRFNAGYVGRLLGISGFELSDFMQQYRPSYTFVLQATDYTFVEYVKNSYARYRKNPAAYRLPPLPKVEGMPKN</sequence>
<gene>
    <name evidence="2" type="ORF">C7T94_02540</name>
</gene>
<dbReference type="EMBL" id="PYLS01000001">
    <property type="protein sequence ID" value="PST85294.1"/>
    <property type="molecule type" value="Genomic_DNA"/>
</dbReference>
<evidence type="ECO:0000256" key="1">
    <source>
        <dbReference type="SAM" id="SignalP"/>
    </source>
</evidence>
<accession>A0A2T3HS64</accession>
<keyword evidence="3" id="KW-1185">Reference proteome</keyword>
<dbReference type="InterPro" id="IPR008969">
    <property type="entry name" value="CarboxyPept-like_regulatory"/>
</dbReference>
<dbReference type="Proteomes" id="UP000240912">
    <property type="component" value="Unassembled WGS sequence"/>
</dbReference>
<evidence type="ECO:0000313" key="2">
    <source>
        <dbReference type="EMBL" id="PST85294.1"/>
    </source>
</evidence>
<dbReference type="AlphaFoldDB" id="A0A2T3HS64"/>
<dbReference type="SUPFAM" id="SSF49464">
    <property type="entry name" value="Carboxypeptidase regulatory domain-like"/>
    <property type="match status" value="1"/>
</dbReference>
<feature type="signal peptide" evidence="1">
    <location>
        <begin position="1"/>
        <end position="20"/>
    </location>
</feature>
<organism evidence="2 3">
    <name type="scientific">Pedobacter yulinensis</name>
    <dbReference type="NCBI Taxonomy" id="2126353"/>
    <lineage>
        <taxon>Bacteria</taxon>
        <taxon>Pseudomonadati</taxon>
        <taxon>Bacteroidota</taxon>
        <taxon>Sphingobacteriia</taxon>
        <taxon>Sphingobacteriales</taxon>
        <taxon>Sphingobacteriaceae</taxon>
        <taxon>Pedobacter</taxon>
    </lineage>
</organism>
<evidence type="ECO:0008006" key="4">
    <source>
        <dbReference type="Google" id="ProtNLM"/>
    </source>
</evidence>
<proteinExistence type="predicted"/>
<reference evidence="2 3" key="1">
    <citation type="submission" date="2018-03" db="EMBL/GenBank/DDBJ databases">
        <authorList>
            <person name="Keele B.F."/>
        </authorList>
    </citation>
    <scope>NUCLEOTIDE SEQUENCE [LARGE SCALE GENOMIC DNA]</scope>
    <source>
        <strain evidence="2 3">YL28-9</strain>
    </source>
</reference>
<comment type="caution">
    <text evidence="2">The sequence shown here is derived from an EMBL/GenBank/DDBJ whole genome shotgun (WGS) entry which is preliminary data.</text>
</comment>
<evidence type="ECO:0000313" key="3">
    <source>
        <dbReference type="Proteomes" id="UP000240912"/>
    </source>
</evidence>
<keyword evidence="1" id="KW-0732">Signal</keyword>
<feature type="chain" id="PRO_5015412923" description="Carboxypeptidase-like regulatory domain-containing protein" evidence="1">
    <location>
        <begin position="21"/>
        <end position="251"/>
    </location>
</feature>